<comment type="caution">
    <text evidence="2">The sequence shown here is derived from an EMBL/GenBank/DDBJ whole genome shotgun (WGS) entry which is preliminary data.</text>
</comment>
<feature type="compositionally biased region" description="Polar residues" evidence="1">
    <location>
        <begin position="1"/>
        <end position="11"/>
    </location>
</feature>
<name>A0ABU3Z302_9EURY</name>
<dbReference type="EMBL" id="JABFFQ010000006">
    <property type="protein sequence ID" value="MDV4343197.1"/>
    <property type="molecule type" value="Genomic_DNA"/>
</dbReference>
<dbReference type="Proteomes" id="UP001273768">
    <property type="component" value="Unassembled WGS sequence"/>
</dbReference>
<feature type="compositionally biased region" description="Basic and acidic residues" evidence="1">
    <location>
        <begin position="12"/>
        <end position="31"/>
    </location>
</feature>
<gene>
    <name evidence="2" type="ORF">HL657_08465</name>
</gene>
<feature type="compositionally biased region" description="Basic and acidic residues" evidence="1">
    <location>
        <begin position="54"/>
        <end position="64"/>
    </location>
</feature>
<accession>A0ABU3Z302</accession>
<reference evidence="2 3" key="1">
    <citation type="submission" date="2020-05" db="EMBL/GenBank/DDBJ databases">
        <title>Isolation and characterization of methanoarchaea from a cold seep at offshore SW Taiwan.</title>
        <authorList>
            <person name="Chen Y.-W."/>
            <person name="Chen S.-C."/>
            <person name="Lai M.-C."/>
        </authorList>
    </citation>
    <scope>NUCLEOTIDE SEQUENCE [LARGE SCALE GENOMIC DNA]</scope>
    <source>
        <strain evidence="2 3">YWC-01</strain>
    </source>
</reference>
<protein>
    <submittedName>
        <fullName evidence="2">Uncharacterized protein</fullName>
    </submittedName>
</protein>
<sequence>MAACDGQSTSNPDRRRWGPVDHSRVPALEKEPGREVYLPQVCCTGLRGALRSRHLQDDTHEAEGHGSPSALDTRAGLHPFVSPGLLGNA</sequence>
<proteinExistence type="predicted"/>
<organism evidence="2 3">
    <name type="scientific">Methanoculleus nereidis</name>
    <dbReference type="NCBI Taxonomy" id="2735141"/>
    <lineage>
        <taxon>Archaea</taxon>
        <taxon>Methanobacteriati</taxon>
        <taxon>Methanobacteriota</taxon>
        <taxon>Stenosarchaea group</taxon>
        <taxon>Methanomicrobia</taxon>
        <taxon>Methanomicrobiales</taxon>
        <taxon>Methanomicrobiaceae</taxon>
        <taxon>Methanoculleus</taxon>
    </lineage>
</organism>
<evidence type="ECO:0000313" key="3">
    <source>
        <dbReference type="Proteomes" id="UP001273768"/>
    </source>
</evidence>
<evidence type="ECO:0000313" key="2">
    <source>
        <dbReference type="EMBL" id="MDV4343197.1"/>
    </source>
</evidence>
<feature type="region of interest" description="Disordered" evidence="1">
    <location>
        <begin position="1"/>
        <end position="31"/>
    </location>
</feature>
<feature type="region of interest" description="Disordered" evidence="1">
    <location>
        <begin position="54"/>
        <end position="89"/>
    </location>
</feature>
<evidence type="ECO:0000256" key="1">
    <source>
        <dbReference type="SAM" id="MobiDB-lite"/>
    </source>
</evidence>
<dbReference type="RefSeq" id="WP_317296384.1">
    <property type="nucleotide sequence ID" value="NZ_JABFFQ010000006.1"/>
</dbReference>
<keyword evidence="3" id="KW-1185">Reference proteome</keyword>